<dbReference type="STRING" id="642492.Clole_0959"/>
<name>F2JQU6_CELLD</name>
<dbReference type="Proteomes" id="UP000008467">
    <property type="component" value="Chromosome"/>
</dbReference>
<dbReference type="HOGENOM" id="CLU_2988217_0_0_9"/>
<sequence>MKAKDLAEKLLEYQDFDVQFNFTDGFSKFPNVRHFKVTGISDIGHSDKVLILDGVED</sequence>
<dbReference type="RefSeq" id="WP_013655992.1">
    <property type="nucleotide sequence ID" value="NC_015275.1"/>
</dbReference>
<dbReference type="AlphaFoldDB" id="F2JQU6"/>
<accession>F2JQU6</accession>
<protein>
    <submittedName>
        <fullName evidence="1">Uncharacterized protein</fullName>
    </submittedName>
</protein>
<evidence type="ECO:0000313" key="1">
    <source>
        <dbReference type="EMBL" id="ADZ82691.1"/>
    </source>
</evidence>
<dbReference type="EMBL" id="CP002582">
    <property type="protein sequence ID" value="ADZ82691.1"/>
    <property type="molecule type" value="Genomic_DNA"/>
</dbReference>
<evidence type="ECO:0000313" key="2">
    <source>
        <dbReference type="Proteomes" id="UP000008467"/>
    </source>
</evidence>
<reference evidence="1 2" key="1">
    <citation type="journal article" date="2011" name="J. Bacteriol.">
        <title>Complete genome sequence of the cellulose-degrading bacterium Cellulosilyticum lentocellum.</title>
        <authorList>
            <consortium name="US DOE Joint Genome Institute"/>
            <person name="Miller D.A."/>
            <person name="Suen G."/>
            <person name="Bruce D."/>
            <person name="Copeland A."/>
            <person name="Cheng J.F."/>
            <person name="Detter C."/>
            <person name="Goodwin L.A."/>
            <person name="Han C.S."/>
            <person name="Hauser L.J."/>
            <person name="Land M.L."/>
            <person name="Lapidus A."/>
            <person name="Lucas S."/>
            <person name="Meincke L."/>
            <person name="Pitluck S."/>
            <person name="Tapia R."/>
            <person name="Teshima H."/>
            <person name="Woyke T."/>
            <person name="Fox B.G."/>
            <person name="Angert E.R."/>
            <person name="Currie C.R."/>
        </authorList>
    </citation>
    <scope>NUCLEOTIDE SEQUENCE [LARGE SCALE GENOMIC DNA]</scope>
    <source>
        <strain evidence="2">ATCC 49066 / DSM 5427 / NCIMB 11756 / RHM5</strain>
    </source>
</reference>
<keyword evidence="2" id="KW-1185">Reference proteome</keyword>
<organism evidence="1 2">
    <name type="scientific">Cellulosilyticum lentocellum (strain ATCC 49066 / DSM 5427 / NCIMB 11756 / RHM5)</name>
    <name type="common">Clostridium lentocellum</name>
    <dbReference type="NCBI Taxonomy" id="642492"/>
    <lineage>
        <taxon>Bacteria</taxon>
        <taxon>Bacillati</taxon>
        <taxon>Bacillota</taxon>
        <taxon>Clostridia</taxon>
        <taxon>Lachnospirales</taxon>
        <taxon>Cellulosilyticaceae</taxon>
        <taxon>Cellulosilyticum</taxon>
    </lineage>
</organism>
<gene>
    <name evidence="1" type="ordered locus">Clole_0959</name>
</gene>
<dbReference type="KEGG" id="cle:Clole_0959"/>
<proteinExistence type="predicted"/>